<keyword evidence="2" id="KW-1185">Reference proteome</keyword>
<protein>
    <recommendedName>
        <fullName evidence="3">Anaphase-promoting complex subunit 11 RING-H2 finger domain-containing protein</fullName>
    </recommendedName>
</protein>
<name>T1JKS7_STRMM</name>
<evidence type="ECO:0000313" key="1">
    <source>
        <dbReference type="EnsemblMetazoa" id="SMAR014457-PA"/>
    </source>
</evidence>
<proteinExistence type="predicted"/>
<dbReference type="PhylomeDB" id="T1JKS7"/>
<evidence type="ECO:0000313" key="2">
    <source>
        <dbReference type="Proteomes" id="UP000014500"/>
    </source>
</evidence>
<dbReference type="InterPro" id="IPR013083">
    <property type="entry name" value="Znf_RING/FYVE/PHD"/>
</dbReference>
<dbReference type="SUPFAM" id="SSF57850">
    <property type="entry name" value="RING/U-box"/>
    <property type="match status" value="1"/>
</dbReference>
<dbReference type="EMBL" id="JH431920">
    <property type="status" value="NOT_ANNOTATED_CDS"/>
    <property type="molecule type" value="Genomic_DNA"/>
</dbReference>
<organism evidence="1 2">
    <name type="scientific">Strigamia maritima</name>
    <name type="common">European centipede</name>
    <name type="synonym">Geophilus maritimus</name>
    <dbReference type="NCBI Taxonomy" id="126957"/>
    <lineage>
        <taxon>Eukaryota</taxon>
        <taxon>Metazoa</taxon>
        <taxon>Ecdysozoa</taxon>
        <taxon>Arthropoda</taxon>
        <taxon>Myriapoda</taxon>
        <taxon>Chilopoda</taxon>
        <taxon>Pleurostigmophora</taxon>
        <taxon>Geophilomorpha</taxon>
        <taxon>Linotaeniidae</taxon>
        <taxon>Strigamia</taxon>
    </lineage>
</organism>
<dbReference type="EnsemblMetazoa" id="SMAR014457-RA">
    <property type="protein sequence ID" value="SMAR014457-PA"/>
    <property type="gene ID" value="SMAR014457"/>
</dbReference>
<dbReference type="STRING" id="126957.T1JKS7"/>
<dbReference type="Gene3D" id="3.30.40.10">
    <property type="entry name" value="Zinc/RING finger domain, C3HC4 (zinc finger)"/>
    <property type="match status" value="1"/>
</dbReference>
<accession>T1JKS7</accession>
<sequence length="95" mass="11516">MDVCEKESEKSEKMFTLKKWNAVAMWSWDVECDTCAICRVHVMDAFVLTDHQQTSWRRRCVFCGHDVRWLPSKLFVIIFRYFYADFLRNRLDVVK</sequence>
<dbReference type="AlphaFoldDB" id="T1JKS7"/>
<reference evidence="1" key="2">
    <citation type="submission" date="2015-02" db="UniProtKB">
        <authorList>
            <consortium name="EnsemblMetazoa"/>
        </authorList>
    </citation>
    <scope>IDENTIFICATION</scope>
</reference>
<dbReference type="Proteomes" id="UP000014500">
    <property type="component" value="Unassembled WGS sequence"/>
</dbReference>
<dbReference type="HOGENOM" id="CLU_2375461_0_0_1"/>
<dbReference type="eggNOG" id="KOG2930">
    <property type="taxonomic scope" value="Eukaryota"/>
</dbReference>
<evidence type="ECO:0008006" key="3">
    <source>
        <dbReference type="Google" id="ProtNLM"/>
    </source>
</evidence>
<reference evidence="2" key="1">
    <citation type="submission" date="2011-05" db="EMBL/GenBank/DDBJ databases">
        <authorList>
            <person name="Richards S.R."/>
            <person name="Qu J."/>
            <person name="Jiang H."/>
            <person name="Jhangiani S.N."/>
            <person name="Agravi P."/>
            <person name="Goodspeed R."/>
            <person name="Gross S."/>
            <person name="Mandapat C."/>
            <person name="Jackson L."/>
            <person name="Mathew T."/>
            <person name="Pu L."/>
            <person name="Thornton R."/>
            <person name="Saada N."/>
            <person name="Wilczek-Boney K.B."/>
            <person name="Lee S."/>
            <person name="Kovar C."/>
            <person name="Wu Y."/>
            <person name="Scherer S.E."/>
            <person name="Worley K.C."/>
            <person name="Muzny D.M."/>
            <person name="Gibbs R."/>
        </authorList>
    </citation>
    <scope>NUCLEOTIDE SEQUENCE</scope>
    <source>
        <strain evidence="2">Brora</strain>
    </source>
</reference>